<feature type="region of interest" description="Disordered" evidence="1">
    <location>
        <begin position="1"/>
        <end position="34"/>
    </location>
</feature>
<reference evidence="2 3" key="1">
    <citation type="journal article" date="2014" name="Genome Announc.">
        <title>Draft Genome Sequence of Lysobacter capsici AZ78, a Bacterium Antagonistic to Plant-Pathogenic Oomycetes.</title>
        <authorList>
            <person name="Puopolo G."/>
            <person name="Sonego P."/>
            <person name="Engelen K."/>
            <person name="Pertot I."/>
        </authorList>
    </citation>
    <scope>NUCLEOTIDE SEQUENCE [LARGE SCALE GENOMIC DNA]</scope>
    <source>
        <strain evidence="2 3">AZ78</strain>
    </source>
</reference>
<feature type="compositionally biased region" description="Basic and acidic residues" evidence="1">
    <location>
        <begin position="213"/>
        <end position="225"/>
    </location>
</feature>
<accession>A0A108U8Z2</accession>
<feature type="region of interest" description="Disordered" evidence="1">
    <location>
        <begin position="211"/>
        <end position="257"/>
    </location>
</feature>
<dbReference type="EMBL" id="JAJA02000001">
    <property type="protein sequence ID" value="KWS04771.1"/>
    <property type="molecule type" value="Genomic_DNA"/>
</dbReference>
<dbReference type="RefSeq" id="WP_051547507.1">
    <property type="nucleotide sequence ID" value="NZ_JAJA02000001.1"/>
</dbReference>
<dbReference type="AlphaFoldDB" id="A0A108U8Z2"/>
<feature type="compositionally biased region" description="Low complexity" evidence="1">
    <location>
        <begin position="151"/>
        <end position="162"/>
    </location>
</feature>
<sequence length="257" mass="26508">MSATASTPESSSAPAAAPTPSPAPTPAPGTDPAVTALDAQLTEFARDWLGIELGAEERARVRGAIAMLEAQQRMQASQAAQASAGGAARRPAGSVIDLDRQRIQNLIDHNLSRTQATVLGNARAERAAETAVLGAVERAQSLDDLRPPKPAAGASANANQAPRTDPLIAQIADQLTGLIKREVDACFQQQFGPLASQLQAVIDAAQDSGLLARKSDSASSDESRGTAENSGKPAQKPDQNNNHNNAATAPASASQRD</sequence>
<feature type="region of interest" description="Disordered" evidence="1">
    <location>
        <begin position="140"/>
        <end position="165"/>
    </location>
</feature>
<evidence type="ECO:0000313" key="3">
    <source>
        <dbReference type="Proteomes" id="UP000023435"/>
    </source>
</evidence>
<comment type="caution">
    <text evidence="2">The sequence shown here is derived from an EMBL/GenBank/DDBJ whole genome shotgun (WGS) entry which is preliminary data.</text>
</comment>
<proteinExistence type="predicted"/>
<evidence type="ECO:0000256" key="1">
    <source>
        <dbReference type="SAM" id="MobiDB-lite"/>
    </source>
</evidence>
<dbReference type="Proteomes" id="UP000023435">
    <property type="component" value="Unassembled WGS sequence"/>
</dbReference>
<organism evidence="2 3">
    <name type="scientific">Lysobacter capsici AZ78</name>
    <dbReference type="NCBI Taxonomy" id="1444315"/>
    <lineage>
        <taxon>Bacteria</taxon>
        <taxon>Pseudomonadati</taxon>
        <taxon>Pseudomonadota</taxon>
        <taxon>Gammaproteobacteria</taxon>
        <taxon>Lysobacterales</taxon>
        <taxon>Lysobacteraceae</taxon>
        <taxon>Lysobacter</taxon>
    </lineage>
</organism>
<evidence type="ECO:0000313" key="2">
    <source>
        <dbReference type="EMBL" id="KWS04771.1"/>
    </source>
</evidence>
<keyword evidence="3" id="KW-1185">Reference proteome</keyword>
<feature type="compositionally biased region" description="Low complexity" evidence="1">
    <location>
        <begin position="240"/>
        <end position="257"/>
    </location>
</feature>
<protein>
    <submittedName>
        <fullName evidence="2">Methyl-accepting chemotaxis protein</fullName>
    </submittedName>
</protein>
<feature type="compositionally biased region" description="Low complexity" evidence="1">
    <location>
        <begin position="1"/>
        <end position="16"/>
    </location>
</feature>
<gene>
    <name evidence="2" type="ORF">AZ78_2321</name>
</gene>
<dbReference type="OrthoDB" id="6905505at2"/>
<feature type="compositionally biased region" description="Pro residues" evidence="1">
    <location>
        <begin position="17"/>
        <end position="29"/>
    </location>
</feature>
<name>A0A108U8Z2_9GAMM</name>